<proteinExistence type="predicted"/>
<reference evidence="1 2" key="1">
    <citation type="submission" date="2014-04" db="EMBL/GenBank/DDBJ databases">
        <authorList>
            <consortium name="DOE Joint Genome Institute"/>
            <person name="Kuo A."/>
            <person name="Kohler A."/>
            <person name="Jargeat P."/>
            <person name="Nagy L.G."/>
            <person name="Floudas D."/>
            <person name="Copeland A."/>
            <person name="Barry K.W."/>
            <person name="Cichocki N."/>
            <person name="Veneault-Fourrey C."/>
            <person name="LaButti K."/>
            <person name="Lindquist E.A."/>
            <person name="Lipzen A."/>
            <person name="Lundell T."/>
            <person name="Morin E."/>
            <person name="Murat C."/>
            <person name="Sun H."/>
            <person name="Tunlid A."/>
            <person name="Henrissat B."/>
            <person name="Grigoriev I.V."/>
            <person name="Hibbett D.S."/>
            <person name="Martin F."/>
            <person name="Nordberg H.P."/>
            <person name="Cantor M.N."/>
            <person name="Hua S.X."/>
        </authorList>
    </citation>
    <scope>NUCLEOTIDE SEQUENCE [LARGE SCALE GENOMIC DNA]</scope>
    <source>
        <strain evidence="1 2">Ve08.2h10</strain>
    </source>
</reference>
<name>A0A0D0DJ15_9AGAM</name>
<evidence type="ECO:0000313" key="2">
    <source>
        <dbReference type="Proteomes" id="UP000054538"/>
    </source>
</evidence>
<dbReference type="SUPFAM" id="SSF140996">
    <property type="entry name" value="Hermes dimerisation domain"/>
    <property type="match status" value="1"/>
</dbReference>
<reference evidence="2" key="2">
    <citation type="submission" date="2015-01" db="EMBL/GenBank/DDBJ databases">
        <title>Evolutionary Origins and Diversification of the Mycorrhizal Mutualists.</title>
        <authorList>
            <consortium name="DOE Joint Genome Institute"/>
            <consortium name="Mycorrhizal Genomics Consortium"/>
            <person name="Kohler A."/>
            <person name="Kuo A."/>
            <person name="Nagy L.G."/>
            <person name="Floudas D."/>
            <person name="Copeland A."/>
            <person name="Barry K.W."/>
            <person name="Cichocki N."/>
            <person name="Veneault-Fourrey C."/>
            <person name="LaButti K."/>
            <person name="Lindquist E.A."/>
            <person name="Lipzen A."/>
            <person name="Lundell T."/>
            <person name="Morin E."/>
            <person name="Murat C."/>
            <person name="Riley R."/>
            <person name="Ohm R."/>
            <person name="Sun H."/>
            <person name="Tunlid A."/>
            <person name="Henrissat B."/>
            <person name="Grigoriev I.V."/>
            <person name="Hibbett D.S."/>
            <person name="Martin F."/>
        </authorList>
    </citation>
    <scope>NUCLEOTIDE SEQUENCE [LARGE SCALE GENOMIC DNA]</scope>
    <source>
        <strain evidence="2">Ve08.2h10</strain>
    </source>
</reference>
<gene>
    <name evidence="1" type="ORF">PAXRUDRAFT_164853</name>
</gene>
<dbReference type="InParanoid" id="A0A0D0DJ15"/>
<dbReference type="AlphaFoldDB" id="A0A0D0DJ15"/>
<dbReference type="Proteomes" id="UP000054538">
    <property type="component" value="Unassembled WGS sequence"/>
</dbReference>
<accession>A0A0D0DJ15</accession>
<dbReference type="OrthoDB" id="2677917at2759"/>
<dbReference type="HOGENOM" id="CLU_087375_2_0_1"/>
<keyword evidence="2" id="KW-1185">Reference proteome</keyword>
<feature type="non-terminal residue" evidence="1">
    <location>
        <position position="169"/>
    </location>
</feature>
<sequence>QIMKDWTSPIYTFFKPRPQILEVDSCGTHKFKCSACGCKVKIWHYLDMKDAQLTGNMLLHVKICLSTEILPHADNVKNAKEVQMNIVGSILWMGSVSAAFKRKGKVVYSHQQHTHTKTRMEIVHWVSESLCPFRIVFQSLVKTGRPEYYSPSPLTVSQDVKLICPPCLA</sequence>
<organism evidence="1 2">
    <name type="scientific">Paxillus rubicundulus Ve08.2h10</name>
    <dbReference type="NCBI Taxonomy" id="930991"/>
    <lineage>
        <taxon>Eukaryota</taxon>
        <taxon>Fungi</taxon>
        <taxon>Dikarya</taxon>
        <taxon>Basidiomycota</taxon>
        <taxon>Agaricomycotina</taxon>
        <taxon>Agaricomycetes</taxon>
        <taxon>Agaricomycetidae</taxon>
        <taxon>Boletales</taxon>
        <taxon>Paxilineae</taxon>
        <taxon>Paxillaceae</taxon>
        <taxon>Paxillus</taxon>
    </lineage>
</organism>
<evidence type="ECO:0000313" key="1">
    <source>
        <dbReference type="EMBL" id="KIK78120.1"/>
    </source>
</evidence>
<protein>
    <submittedName>
        <fullName evidence="1">Uncharacterized protein</fullName>
    </submittedName>
</protein>
<dbReference type="EMBL" id="KN826702">
    <property type="protein sequence ID" value="KIK78120.1"/>
    <property type="molecule type" value="Genomic_DNA"/>
</dbReference>